<reference evidence="1 2" key="1">
    <citation type="submission" date="2023-06" db="EMBL/GenBank/DDBJ databases">
        <title>Complete Genome Sequences of Bifidobacterium faecale strain JCM19861T was isolated from human faeces by Jung-Hye Choi et al. (2014).</title>
        <authorList>
            <person name="Okuhama S."/>
            <person name="Takahashi H."/>
            <person name="Imaizumi K."/>
            <person name="Nakayama S."/>
            <person name="Ogata Y."/>
            <person name="Suda W."/>
        </authorList>
    </citation>
    <scope>NUCLEOTIDE SEQUENCE [LARGE SCALE GENOMIC DNA]</scope>
    <source>
        <strain evidence="1 2">JCM 19861</strain>
    </source>
</reference>
<dbReference type="Proteomes" id="UP001357973">
    <property type="component" value="Chromosome"/>
</dbReference>
<sequence>MSIPVTPRRTEPLLLPKLRTLFPDVTFDTIERNDLEPPFTEATLADSMQGMSTPISQYVRLRLGVRCMKEDHTGDWDKAARLWASIAREIIRLGTVAPLISASLESGPVRMTDEDKRLVSAYGVLLLEVSVN</sequence>
<dbReference type="EMBL" id="AP028457">
    <property type="protein sequence ID" value="BEK83394.1"/>
    <property type="molecule type" value="Genomic_DNA"/>
</dbReference>
<gene>
    <name evidence="1" type="ORF">B19861_13360</name>
</gene>
<name>A0ABN6ZNB4_BIFAD</name>
<evidence type="ECO:0008006" key="3">
    <source>
        <dbReference type="Google" id="ProtNLM"/>
    </source>
</evidence>
<keyword evidence="2" id="KW-1185">Reference proteome</keyword>
<dbReference type="RefSeq" id="WP_117762635.1">
    <property type="nucleotide sequence ID" value="NZ_AP028457.1"/>
</dbReference>
<protein>
    <recommendedName>
        <fullName evidence="3">Phage protein</fullName>
    </recommendedName>
</protein>
<proteinExistence type="predicted"/>
<evidence type="ECO:0000313" key="1">
    <source>
        <dbReference type="EMBL" id="BEK83394.1"/>
    </source>
</evidence>
<organism evidence="1 2">
    <name type="scientific">Bifidobacterium adolescentis</name>
    <dbReference type="NCBI Taxonomy" id="1680"/>
    <lineage>
        <taxon>Bacteria</taxon>
        <taxon>Bacillati</taxon>
        <taxon>Actinomycetota</taxon>
        <taxon>Actinomycetes</taxon>
        <taxon>Bifidobacteriales</taxon>
        <taxon>Bifidobacteriaceae</taxon>
        <taxon>Bifidobacterium</taxon>
    </lineage>
</organism>
<accession>A0ABN6ZNB4</accession>
<evidence type="ECO:0000313" key="2">
    <source>
        <dbReference type="Proteomes" id="UP001357973"/>
    </source>
</evidence>